<keyword evidence="3 8" id="KW-0812">Transmembrane</keyword>
<feature type="transmembrane region" description="Helical" evidence="8">
    <location>
        <begin position="257"/>
        <end position="279"/>
    </location>
</feature>
<feature type="transmembrane region" description="Helical" evidence="8">
    <location>
        <begin position="37"/>
        <end position="55"/>
    </location>
</feature>
<proteinExistence type="predicted"/>
<feature type="compositionally biased region" description="Basic and acidic residues" evidence="7">
    <location>
        <begin position="94"/>
        <end position="107"/>
    </location>
</feature>
<dbReference type="CTD" id="55334"/>
<feature type="transmembrane region" description="Helical" evidence="8">
    <location>
        <begin position="305"/>
        <end position="323"/>
    </location>
</feature>
<evidence type="ECO:0000256" key="5">
    <source>
        <dbReference type="ARBA" id="ARBA00023034"/>
    </source>
</evidence>
<evidence type="ECO:0000256" key="1">
    <source>
        <dbReference type="ARBA" id="ARBA00004127"/>
    </source>
</evidence>
<sequence>MEDAWGILALSFAMLIGCYIAGTIPLTVPLSESKMRFVTVLGAGLLVGTALAVIIPEGVHTLFAGTTQESHVHVVNPPAVGAENQAGGQPADGNPHEANGEAHAHTHSTHNEAELHYVIGVSLVLGFVFMLLVDQIGGAHGHSHAQITTGEGENASRTTRIGFTATLGLVVHAAADGVAMGAAAMGRTDVQMIVFIAIMLHKAPAAFGLVTFLLHENYQRNRIRRHLVVFSMAAPVAALVTYFGLSHASKEALSTFNATGISMLFSAGTFLYVATVHVLPEIAGLRRVSSDVEGSTEMTSGFSRLELLAVVSGCLAPLVLSLGHHH</sequence>
<dbReference type="InterPro" id="IPR003689">
    <property type="entry name" value="ZIP"/>
</dbReference>
<keyword evidence="6 8" id="KW-0472">Membrane</keyword>
<accession>A0A914BRR2</accession>
<dbReference type="PANTHER" id="PTHR16133:SF0">
    <property type="entry name" value="ZINC_IRON REGULATED TRANSPORTER-RELATED PROTEIN 102B, ISOFORM E"/>
    <property type="match status" value="1"/>
</dbReference>
<feature type="transmembrane region" description="Helical" evidence="8">
    <location>
        <begin position="192"/>
        <end position="214"/>
    </location>
</feature>
<dbReference type="OMA" id="DDFPSIC"/>
<dbReference type="OrthoDB" id="19859at2759"/>
<dbReference type="EnsemblMetazoa" id="XM_038223065.1">
    <property type="protein sequence ID" value="XP_038078993.1"/>
    <property type="gene ID" value="LOC119746237"/>
</dbReference>
<evidence type="ECO:0000256" key="3">
    <source>
        <dbReference type="ARBA" id="ARBA00022692"/>
    </source>
</evidence>
<evidence type="ECO:0008006" key="11">
    <source>
        <dbReference type="Google" id="ProtNLM"/>
    </source>
</evidence>
<evidence type="ECO:0000256" key="7">
    <source>
        <dbReference type="SAM" id="MobiDB-lite"/>
    </source>
</evidence>
<evidence type="ECO:0000256" key="8">
    <source>
        <dbReference type="SAM" id="Phobius"/>
    </source>
</evidence>
<feature type="transmembrane region" description="Helical" evidence="8">
    <location>
        <begin position="115"/>
        <end position="133"/>
    </location>
</feature>
<dbReference type="GO" id="GO:0006829">
    <property type="term" value="P:zinc ion transport"/>
    <property type="evidence" value="ECO:0007669"/>
    <property type="project" value="InterPro"/>
</dbReference>
<feature type="transmembrane region" description="Helical" evidence="8">
    <location>
        <begin position="6"/>
        <end position="30"/>
    </location>
</feature>
<organism evidence="9 10">
    <name type="scientific">Patiria miniata</name>
    <name type="common">Bat star</name>
    <name type="synonym">Asterina miniata</name>
    <dbReference type="NCBI Taxonomy" id="46514"/>
    <lineage>
        <taxon>Eukaryota</taxon>
        <taxon>Metazoa</taxon>
        <taxon>Echinodermata</taxon>
        <taxon>Eleutherozoa</taxon>
        <taxon>Asterozoa</taxon>
        <taxon>Asteroidea</taxon>
        <taxon>Valvatacea</taxon>
        <taxon>Valvatida</taxon>
        <taxon>Asterinidae</taxon>
        <taxon>Patiria</taxon>
    </lineage>
</organism>
<dbReference type="AlphaFoldDB" id="A0A914BRR2"/>
<feature type="region of interest" description="Disordered" evidence="7">
    <location>
        <begin position="79"/>
        <end position="107"/>
    </location>
</feature>
<dbReference type="Pfam" id="PF02535">
    <property type="entry name" value="Zip"/>
    <property type="match status" value="1"/>
</dbReference>
<dbReference type="InterPro" id="IPR045891">
    <property type="entry name" value="ZIP9"/>
</dbReference>
<protein>
    <recommendedName>
        <fullName evidence="11">Zinc transporter ZIP9</fullName>
    </recommendedName>
</protein>
<keyword evidence="10" id="KW-1185">Reference proteome</keyword>
<evidence type="ECO:0000313" key="10">
    <source>
        <dbReference type="Proteomes" id="UP000887568"/>
    </source>
</evidence>
<feature type="transmembrane region" description="Helical" evidence="8">
    <location>
        <begin position="226"/>
        <end position="245"/>
    </location>
</feature>
<keyword evidence="5" id="KW-0333">Golgi apparatus</keyword>
<evidence type="ECO:0000256" key="6">
    <source>
        <dbReference type="ARBA" id="ARBA00023136"/>
    </source>
</evidence>
<reference evidence="9" key="1">
    <citation type="submission" date="2022-11" db="UniProtKB">
        <authorList>
            <consortium name="EnsemblMetazoa"/>
        </authorList>
    </citation>
    <scope>IDENTIFICATION</scope>
</reference>
<name>A0A914BRR2_PATMI</name>
<keyword evidence="4 8" id="KW-1133">Transmembrane helix</keyword>
<dbReference type="GO" id="GO:0046873">
    <property type="term" value="F:metal ion transmembrane transporter activity"/>
    <property type="evidence" value="ECO:0007669"/>
    <property type="project" value="InterPro"/>
</dbReference>
<dbReference type="Proteomes" id="UP000887568">
    <property type="component" value="Unplaced"/>
</dbReference>
<dbReference type="GO" id="GO:0000139">
    <property type="term" value="C:Golgi membrane"/>
    <property type="evidence" value="ECO:0007669"/>
    <property type="project" value="UniProtKB-SubCell"/>
</dbReference>
<evidence type="ECO:0000313" key="9">
    <source>
        <dbReference type="EnsemblMetazoa" id="XP_038078993.1"/>
    </source>
</evidence>
<comment type="subcellular location">
    <subcellularLocation>
        <location evidence="1">Endomembrane system</location>
        <topology evidence="1">Multi-pass membrane protein</topology>
    </subcellularLocation>
    <subcellularLocation>
        <location evidence="2">Golgi apparatus membrane</location>
    </subcellularLocation>
</comment>
<evidence type="ECO:0000256" key="2">
    <source>
        <dbReference type="ARBA" id="ARBA00004394"/>
    </source>
</evidence>
<dbReference type="RefSeq" id="XP_038078993.1">
    <property type="nucleotide sequence ID" value="XM_038223065.1"/>
</dbReference>
<evidence type="ECO:0000256" key="4">
    <source>
        <dbReference type="ARBA" id="ARBA00022989"/>
    </source>
</evidence>
<dbReference type="GeneID" id="119746237"/>
<dbReference type="PANTHER" id="PTHR16133">
    <property type="entry name" value="SOLUTE CARRIER FAMILY 39 ZINC TRANSPORTER , MEMBER 9-RELATED"/>
    <property type="match status" value="1"/>
</dbReference>